<reference evidence="9 10" key="1">
    <citation type="submission" date="2017-07" db="EMBL/GenBank/DDBJ databases">
        <title>Elstera cyanobacteriorum sp. nov., a novel bacterium isolated from cyanobacterial aggregates in a eutrophic lake.</title>
        <authorList>
            <person name="Cai H."/>
        </authorList>
    </citation>
    <scope>NUCLEOTIDE SEQUENCE [LARGE SCALE GENOMIC DNA]</scope>
    <source>
        <strain evidence="9 10">TH019</strain>
    </source>
</reference>
<gene>
    <name evidence="9" type="ORF">CHR90_07460</name>
</gene>
<evidence type="ECO:0000313" key="9">
    <source>
        <dbReference type="EMBL" id="OYQ19271.1"/>
    </source>
</evidence>
<evidence type="ECO:0000256" key="2">
    <source>
        <dbReference type="ARBA" id="ARBA00022448"/>
    </source>
</evidence>
<dbReference type="RefSeq" id="WP_094408375.1">
    <property type="nucleotide sequence ID" value="NZ_BMJZ01000004.1"/>
</dbReference>
<name>A0A255XQW0_9PROT</name>
<evidence type="ECO:0000313" key="10">
    <source>
        <dbReference type="Proteomes" id="UP000216361"/>
    </source>
</evidence>
<protein>
    <submittedName>
        <fullName evidence="9">ABC transporter permease</fullName>
    </submittedName>
</protein>
<dbReference type="AlphaFoldDB" id="A0A255XQW0"/>
<dbReference type="CDD" id="cd06261">
    <property type="entry name" value="TM_PBP2"/>
    <property type="match status" value="1"/>
</dbReference>
<feature type="domain" description="ABC transmembrane type-1" evidence="8">
    <location>
        <begin position="76"/>
        <end position="254"/>
    </location>
</feature>
<accession>A0A255XQW0</accession>
<dbReference type="PANTHER" id="PTHR30151">
    <property type="entry name" value="ALKANE SULFONATE ABC TRANSPORTER-RELATED, MEMBRANE SUBUNIT"/>
    <property type="match status" value="1"/>
</dbReference>
<dbReference type="OrthoDB" id="9799271at2"/>
<evidence type="ECO:0000256" key="7">
    <source>
        <dbReference type="RuleBase" id="RU363032"/>
    </source>
</evidence>
<evidence type="ECO:0000259" key="8">
    <source>
        <dbReference type="PROSITE" id="PS50928"/>
    </source>
</evidence>
<evidence type="ECO:0000256" key="6">
    <source>
        <dbReference type="ARBA" id="ARBA00023136"/>
    </source>
</evidence>
<evidence type="ECO:0000256" key="3">
    <source>
        <dbReference type="ARBA" id="ARBA00022475"/>
    </source>
</evidence>
<evidence type="ECO:0000256" key="1">
    <source>
        <dbReference type="ARBA" id="ARBA00004651"/>
    </source>
</evidence>
<dbReference type="Proteomes" id="UP000216361">
    <property type="component" value="Unassembled WGS sequence"/>
</dbReference>
<feature type="transmembrane region" description="Helical" evidence="7">
    <location>
        <begin position="74"/>
        <end position="102"/>
    </location>
</feature>
<keyword evidence="6 7" id="KW-0472">Membrane</keyword>
<comment type="similarity">
    <text evidence="7">Belongs to the binding-protein-dependent transport system permease family.</text>
</comment>
<dbReference type="GO" id="GO:0005886">
    <property type="term" value="C:plasma membrane"/>
    <property type="evidence" value="ECO:0007669"/>
    <property type="project" value="UniProtKB-SubCell"/>
</dbReference>
<feature type="transmembrane region" description="Helical" evidence="7">
    <location>
        <begin position="238"/>
        <end position="257"/>
    </location>
</feature>
<dbReference type="InterPro" id="IPR000515">
    <property type="entry name" value="MetI-like"/>
</dbReference>
<feature type="transmembrane region" description="Helical" evidence="7">
    <location>
        <begin position="195"/>
        <end position="218"/>
    </location>
</feature>
<evidence type="ECO:0000256" key="5">
    <source>
        <dbReference type="ARBA" id="ARBA00022989"/>
    </source>
</evidence>
<comment type="caution">
    <text evidence="9">The sequence shown here is derived from an EMBL/GenBank/DDBJ whole genome shotgun (WGS) entry which is preliminary data.</text>
</comment>
<keyword evidence="3" id="KW-1003">Cell membrane</keyword>
<sequence length="278" mass="29576">MIASICKRSAAAGLDRLGRSLGFLWGGWAGLAAVFLLAAVWQAGHEAYGAFVLPRPEETLRAAWAILQRPDYRAIVALSLLRALEGFAMASILGVLLGLASGYSPASLRLARPLLTLMLGVPPIAWIVLAMIWFGIGQGTILATIVIAVAPVLFVGAVEGVAQRDRGLDILCQAFGAGPFRRFWASACPQAMQQIFPALALGLGVAVKVAVMAELLTHTVGIGRLLATARANLDITEALAWVLIAVGGLILLEYGVLHPLRAEAERWRDASRAWGVRR</sequence>
<feature type="transmembrane region" description="Helical" evidence="7">
    <location>
        <begin position="21"/>
        <end position="41"/>
    </location>
</feature>
<keyword evidence="2 7" id="KW-0813">Transport</keyword>
<keyword evidence="10" id="KW-1185">Reference proteome</keyword>
<organism evidence="9 10">
    <name type="scientific">Elstera cyanobacteriorum</name>
    <dbReference type="NCBI Taxonomy" id="2022747"/>
    <lineage>
        <taxon>Bacteria</taxon>
        <taxon>Pseudomonadati</taxon>
        <taxon>Pseudomonadota</taxon>
        <taxon>Alphaproteobacteria</taxon>
        <taxon>Rhodospirillales</taxon>
        <taxon>Rhodospirillaceae</taxon>
        <taxon>Elstera</taxon>
    </lineage>
</organism>
<keyword evidence="4 7" id="KW-0812">Transmembrane</keyword>
<dbReference type="GO" id="GO:0055085">
    <property type="term" value="P:transmembrane transport"/>
    <property type="evidence" value="ECO:0007669"/>
    <property type="project" value="InterPro"/>
</dbReference>
<dbReference type="Pfam" id="PF00528">
    <property type="entry name" value="BPD_transp_1"/>
    <property type="match status" value="1"/>
</dbReference>
<feature type="transmembrane region" description="Helical" evidence="7">
    <location>
        <begin position="114"/>
        <end position="134"/>
    </location>
</feature>
<dbReference type="InterPro" id="IPR035906">
    <property type="entry name" value="MetI-like_sf"/>
</dbReference>
<dbReference type="Gene3D" id="1.10.3720.10">
    <property type="entry name" value="MetI-like"/>
    <property type="match status" value="1"/>
</dbReference>
<evidence type="ECO:0000256" key="4">
    <source>
        <dbReference type="ARBA" id="ARBA00022692"/>
    </source>
</evidence>
<dbReference type="SUPFAM" id="SSF161098">
    <property type="entry name" value="MetI-like"/>
    <property type="match status" value="1"/>
</dbReference>
<dbReference type="PROSITE" id="PS50928">
    <property type="entry name" value="ABC_TM1"/>
    <property type="match status" value="1"/>
</dbReference>
<keyword evidence="5 7" id="KW-1133">Transmembrane helix</keyword>
<comment type="subcellular location">
    <subcellularLocation>
        <location evidence="1 7">Cell membrane</location>
        <topology evidence="1 7">Multi-pass membrane protein</topology>
    </subcellularLocation>
</comment>
<dbReference type="EMBL" id="NOXS01000031">
    <property type="protein sequence ID" value="OYQ19271.1"/>
    <property type="molecule type" value="Genomic_DNA"/>
</dbReference>
<dbReference type="PANTHER" id="PTHR30151:SF0">
    <property type="entry name" value="ABC TRANSPORTER PERMEASE PROTEIN MJ0413-RELATED"/>
    <property type="match status" value="1"/>
</dbReference>
<proteinExistence type="inferred from homology"/>
<feature type="transmembrane region" description="Helical" evidence="7">
    <location>
        <begin position="140"/>
        <end position="158"/>
    </location>
</feature>